<dbReference type="Proteomes" id="UP001230188">
    <property type="component" value="Unassembled WGS sequence"/>
</dbReference>
<gene>
    <name evidence="3" type="ORF">CTAYLR_000085</name>
</gene>
<feature type="region of interest" description="Disordered" evidence="1">
    <location>
        <begin position="351"/>
        <end position="380"/>
    </location>
</feature>
<accession>A0AAD7UI65</accession>
<dbReference type="InterPro" id="IPR008477">
    <property type="entry name" value="TNFAIP8-like"/>
</dbReference>
<feature type="compositionally biased region" description="Acidic residues" evidence="1">
    <location>
        <begin position="365"/>
        <end position="380"/>
    </location>
</feature>
<dbReference type="InterPro" id="IPR036305">
    <property type="entry name" value="RGS_sf"/>
</dbReference>
<reference evidence="3" key="1">
    <citation type="submission" date="2023-01" db="EMBL/GenBank/DDBJ databases">
        <title>Metagenome sequencing of chrysophaentin producing Chrysophaeum taylorii.</title>
        <authorList>
            <person name="Davison J."/>
            <person name="Bewley C."/>
        </authorList>
    </citation>
    <scope>NUCLEOTIDE SEQUENCE</scope>
    <source>
        <strain evidence="3">NIES-1699</strain>
    </source>
</reference>
<dbReference type="Gene3D" id="1.20.1440.160">
    <property type="entry name" value="Tumor necrosis factor alpha-induced protein 8-like"/>
    <property type="match status" value="1"/>
</dbReference>
<dbReference type="PROSITE" id="PS50132">
    <property type="entry name" value="RGS"/>
    <property type="match status" value="1"/>
</dbReference>
<dbReference type="Pfam" id="PF05527">
    <property type="entry name" value="TNFAIP8"/>
    <property type="match status" value="1"/>
</dbReference>
<comment type="caution">
    <text evidence="3">The sequence shown here is derived from an EMBL/GenBank/DDBJ whole genome shotgun (WGS) entry which is preliminary data.</text>
</comment>
<evidence type="ECO:0000256" key="1">
    <source>
        <dbReference type="SAM" id="MobiDB-lite"/>
    </source>
</evidence>
<name>A0AAD7UI65_9STRA</name>
<organism evidence="3 4">
    <name type="scientific">Chrysophaeum taylorii</name>
    <dbReference type="NCBI Taxonomy" id="2483200"/>
    <lineage>
        <taxon>Eukaryota</taxon>
        <taxon>Sar</taxon>
        <taxon>Stramenopiles</taxon>
        <taxon>Ochrophyta</taxon>
        <taxon>Pelagophyceae</taxon>
        <taxon>Pelagomonadales</taxon>
        <taxon>Pelagomonadaceae</taxon>
        <taxon>Chrysophaeum</taxon>
    </lineage>
</organism>
<evidence type="ECO:0000313" key="4">
    <source>
        <dbReference type="Proteomes" id="UP001230188"/>
    </source>
</evidence>
<dbReference type="EMBL" id="JAQMWT010000314">
    <property type="protein sequence ID" value="KAJ8605616.1"/>
    <property type="molecule type" value="Genomic_DNA"/>
</dbReference>
<feature type="domain" description="RGS" evidence="2">
    <location>
        <begin position="219"/>
        <end position="336"/>
    </location>
</feature>
<dbReference type="InterPro" id="IPR016137">
    <property type="entry name" value="RGS"/>
</dbReference>
<dbReference type="AlphaFoldDB" id="A0AAD7UI65"/>
<dbReference type="SUPFAM" id="SSF48097">
    <property type="entry name" value="Regulator of G-protein signaling, RGS"/>
    <property type="match status" value="1"/>
</dbReference>
<dbReference type="Gene3D" id="1.10.167.10">
    <property type="entry name" value="Regulator of G-protein Signalling 4, domain 2"/>
    <property type="match status" value="1"/>
</dbReference>
<dbReference type="InterPro" id="IPR044926">
    <property type="entry name" value="RGS_subdomain_2"/>
</dbReference>
<evidence type="ECO:0000313" key="3">
    <source>
        <dbReference type="EMBL" id="KAJ8605616.1"/>
    </source>
</evidence>
<keyword evidence="4" id="KW-1185">Reference proteome</keyword>
<dbReference type="Pfam" id="PF00615">
    <property type="entry name" value="RGS"/>
    <property type="match status" value="1"/>
</dbReference>
<proteinExistence type="predicted"/>
<dbReference type="InterPro" id="IPR038355">
    <property type="entry name" value="TNFAIP8_sf"/>
</dbReference>
<sequence length="380" mass="42942">MEEAHRESKSSRLLKAKKYVVSRMTETRSGRTFLMKNFGEAGVQIMECLKSTATRFRDARTAKELKRDVLKVVTKAVLLHSNKVITEEMALPSREPTLACIQRVQEALDASIRGHEVDVQDVAKRITEAHDALLAILKPHVREHNWRRLTRAMRFYGDPEFLGAMTTNPEYAADRARLKVAVAELTRPFENELLATTQFLAERLKRRAATLDALIEAPELRGFLADDLGAEALSRWLAENDPTDYRCLEFVRAVEYFKTTANLGLRGPRANQIRVKYFGSDAASFDPDAVRACEASIAKTPPPRDTFRVLEAQAIDRLRVAFERRFVASPAFRGLKKERDDLATRVAAMEHQIRSSDAGAVEHKDDDDDDDDEDDDSHAS</sequence>
<protein>
    <recommendedName>
        <fullName evidence="2">RGS domain-containing protein</fullName>
    </recommendedName>
</protein>
<evidence type="ECO:0000259" key="2">
    <source>
        <dbReference type="PROSITE" id="PS50132"/>
    </source>
</evidence>